<feature type="compositionally biased region" description="Low complexity" evidence="4">
    <location>
        <begin position="747"/>
        <end position="765"/>
    </location>
</feature>
<gene>
    <name evidence="6" type="ORF">BD324DRAFT_581236</name>
</gene>
<comment type="caution">
    <text evidence="6">The sequence shown here is derived from an EMBL/GenBank/DDBJ whole genome shotgun (WGS) entry which is preliminary data.</text>
</comment>
<comment type="subcellular location">
    <subcellularLocation>
        <location evidence="1">Nucleus</location>
    </subcellularLocation>
</comment>
<accession>A0A1Y1UCV5</accession>
<dbReference type="InterPro" id="IPR036864">
    <property type="entry name" value="Zn2-C6_fun-type_DNA-bd_sf"/>
</dbReference>
<organism evidence="6 7">
    <name type="scientific">Kockovaella imperatae</name>
    <dbReference type="NCBI Taxonomy" id="4999"/>
    <lineage>
        <taxon>Eukaryota</taxon>
        <taxon>Fungi</taxon>
        <taxon>Dikarya</taxon>
        <taxon>Basidiomycota</taxon>
        <taxon>Agaricomycotina</taxon>
        <taxon>Tremellomycetes</taxon>
        <taxon>Tremellales</taxon>
        <taxon>Cuniculitremaceae</taxon>
        <taxon>Kockovaella</taxon>
    </lineage>
</organism>
<dbReference type="PANTHER" id="PTHR31001">
    <property type="entry name" value="UNCHARACTERIZED TRANSCRIPTIONAL REGULATORY PROTEIN"/>
    <property type="match status" value="1"/>
</dbReference>
<dbReference type="PANTHER" id="PTHR31001:SF76">
    <property type="entry name" value="ZN(2)-C6 FUNGAL-TYPE DOMAIN-CONTAINING PROTEIN"/>
    <property type="match status" value="1"/>
</dbReference>
<dbReference type="SMART" id="SM00906">
    <property type="entry name" value="Fungal_trans"/>
    <property type="match status" value="1"/>
</dbReference>
<feature type="region of interest" description="Disordered" evidence="4">
    <location>
        <begin position="793"/>
        <end position="825"/>
    </location>
</feature>
<evidence type="ECO:0000259" key="5">
    <source>
        <dbReference type="PROSITE" id="PS50048"/>
    </source>
</evidence>
<feature type="region of interest" description="Disordered" evidence="4">
    <location>
        <begin position="200"/>
        <end position="219"/>
    </location>
</feature>
<dbReference type="InterPro" id="IPR007219">
    <property type="entry name" value="XnlR_reg_dom"/>
</dbReference>
<dbReference type="STRING" id="4999.A0A1Y1UCV5"/>
<evidence type="ECO:0000256" key="4">
    <source>
        <dbReference type="SAM" id="MobiDB-lite"/>
    </source>
</evidence>
<dbReference type="SMART" id="SM00066">
    <property type="entry name" value="GAL4"/>
    <property type="match status" value="1"/>
</dbReference>
<feature type="compositionally biased region" description="Basic and acidic residues" evidence="4">
    <location>
        <begin position="122"/>
        <end position="131"/>
    </location>
</feature>
<sequence length="933" mass="104466">MSRSDEDELEEAASPGQIISNKPRERKPHATRRRIVQSCSECRRRKIKCDKKFPCGPCILRSDQDRCHEVGMAEKNVVSNSSNVASTSDLALLAHRLDALEASLIKSGALLPSDMDHFLKSSRLNESRDLSRPTSPRLTPRQSIPGPSVDMDEIEDTEGAARVLEHLAFGRSRVDGGTAVPHFGARVVSGISGGFTRMRDYKGQGRDGSPTKSSDGVSAMQRRLVGLGPALSEEERSRRTDELLDLLGPTDVVNIFFRQTDVVLKLLVRILPDQEIGEVLVRTYLEKVDWLHRCIHVPTFMKLCREIWNLDRQQVVHEIPLSSVALYMTVCLLGLIFMDSSESVKYFTTEEACYLPDLWYNSVRSALWGADFIACHSTESIQSVILLMVYMKNRDRSDAAWAMLGAIIKMAQGLGLSRLGSEPEVVDGKPTAQWVGRWKSLIEREVGRRIWWNLVWLDWSLAPSYNYACCIHPEQIKTAMPGNIEDDDLVDGQPFRPQPVNVYTRMSFQLARLKFAEIGHRQIWAANNSPIESPYPFILSVDGELRRAMMDLPPFYQPDSGRGPASTNPGDQVQFYERIMLNLAVHSRVLRLHRPWLWRGYTDQRFAYSKEQCIRAARASLRMMGKHNESASFLEKWWLPLFYVSVSALVIIIDLLRTPKRNLHSNETEQEIHEVRGALEQMRRIADVSHPSQAAVKVLDLLMNEIEDRRKPALGKRKLSTASEQDEEDQTLQRAVKRLLHQAQFDSASPAQSGSSSTSKSPQPKTGREIDMRIFSDTPRDRPVFDAYPLPQAESHAPQHAPSLSLGGLLPPPSARQSGMTSPFQLPMDPDVPLNMDNSSAGYMQPLANVSAEDAFASYFAAPGGNGSVQGAPTEAYQAPEDFLSKVFNFGWEPAAVSGNAVNAPVHPGMSQQQVQVNGSLPFETWNSHGWMA</sequence>
<dbReference type="OrthoDB" id="3364175at2759"/>
<feature type="region of interest" description="Disordered" evidence="4">
    <location>
        <begin position="744"/>
        <end position="769"/>
    </location>
</feature>
<evidence type="ECO:0000313" key="7">
    <source>
        <dbReference type="Proteomes" id="UP000193218"/>
    </source>
</evidence>
<dbReference type="GeneID" id="33555295"/>
<keyword evidence="2" id="KW-0479">Metal-binding</keyword>
<feature type="compositionally biased region" description="Acidic residues" evidence="4">
    <location>
        <begin position="1"/>
        <end position="11"/>
    </location>
</feature>
<dbReference type="InterPro" id="IPR001138">
    <property type="entry name" value="Zn2Cys6_DnaBD"/>
</dbReference>
<dbReference type="Proteomes" id="UP000193218">
    <property type="component" value="Unassembled WGS sequence"/>
</dbReference>
<evidence type="ECO:0000256" key="1">
    <source>
        <dbReference type="ARBA" id="ARBA00004123"/>
    </source>
</evidence>
<dbReference type="Pfam" id="PF04082">
    <property type="entry name" value="Fungal_trans"/>
    <property type="match status" value="1"/>
</dbReference>
<evidence type="ECO:0000313" key="6">
    <source>
        <dbReference type="EMBL" id="ORX35880.1"/>
    </source>
</evidence>
<dbReference type="GO" id="GO:0006351">
    <property type="term" value="P:DNA-templated transcription"/>
    <property type="evidence" value="ECO:0007669"/>
    <property type="project" value="InterPro"/>
</dbReference>
<feature type="compositionally biased region" description="Polar residues" evidence="4">
    <location>
        <begin position="815"/>
        <end position="824"/>
    </location>
</feature>
<dbReference type="InterPro" id="IPR050613">
    <property type="entry name" value="Sec_Metabolite_Reg"/>
</dbReference>
<dbReference type="GO" id="GO:0003677">
    <property type="term" value="F:DNA binding"/>
    <property type="evidence" value="ECO:0007669"/>
    <property type="project" value="InterPro"/>
</dbReference>
<name>A0A1Y1UCV5_9TREE</name>
<reference evidence="6 7" key="1">
    <citation type="submission" date="2017-03" db="EMBL/GenBank/DDBJ databases">
        <title>Widespread Adenine N6-methylation of Active Genes in Fungi.</title>
        <authorList>
            <consortium name="DOE Joint Genome Institute"/>
            <person name="Mondo S.J."/>
            <person name="Dannebaum R.O."/>
            <person name="Kuo R.C."/>
            <person name="Louie K.B."/>
            <person name="Bewick A.J."/>
            <person name="Labutti K."/>
            <person name="Haridas S."/>
            <person name="Kuo A."/>
            <person name="Salamov A."/>
            <person name="Ahrendt S.R."/>
            <person name="Lau R."/>
            <person name="Bowen B.P."/>
            <person name="Lipzen A."/>
            <person name="Sullivan W."/>
            <person name="Andreopoulos W.B."/>
            <person name="Clum A."/>
            <person name="Lindquist E."/>
            <person name="Daum C."/>
            <person name="Northen T.R."/>
            <person name="Ramamoorthy G."/>
            <person name="Schmitz R.J."/>
            <person name="Gryganskyi A."/>
            <person name="Culley D."/>
            <person name="Magnuson J."/>
            <person name="James T.Y."/>
            <person name="O'Malley M.A."/>
            <person name="Stajich J.E."/>
            <person name="Spatafora J.W."/>
            <person name="Visel A."/>
            <person name="Grigoriev I.V."/>
        </authorList>
    </citation>
    <scope>NUCLEOTIDE SEQUENCE [LARGE SCALE GENOMIC DNA]</scope>
    <source>
        <strain evidence="6 7">NRRL Y-17943</strain>
    </source>
</reference>
<feature type="region of interest" description="Disordered" evidence="4">
    <location>
        <begin position="1"/>
        <end position="32"/>
    </location>
</feature>
<feature type="compositionally biased region" description="Polar residues" evidence="4">
    <location>
        <begin position="132"/>
        <end position="142"/>
    </location>
</feature>
<evidence type="ECO:0000256" key="3">
    <source>
        <dbReference type="ARBA" id="ARBA00023242"/>
    </source>
</evidence>
<dbReference type="InParanoid" id="A0A1Y1UCV5"/>
<evidence type="ECO:0000256" key="2">
    <source>
        <dbReference type="ARBA" id="ARBA00022723"/>
    </source>
</evidence>
<proteinExistence type="predicted"/>
<feature type="region of interest" description="Disordered" evidence="4">
    <location>
        <begin position="122"/>
        <end position="152"/>
    </location>
</feature>
<dbReference type="EMBL" id="NBSH01000009">
    <property type="protein sequence ID" value="ORX35880.1"/>
    <property type="molecule type" value="Genomic_DNA"/>
</dbReference>
<dbReference type="Pfam" id="PF00172">
    <property type="entry name" value="Zn_clus"/>
    <property type="match status" value="1"/>
</dbReference>
<dbReference type="PROSITE" id="PS00463">
    <property type="entry name" value="ZN2_CY6_FUNGAL_1"/>
    <property type="match status" value="1"/>
</dbReference>
<protein>
    <submittedName>
        <fullName evidence="6">Fungal-specific transcription factor domain-domain-containing protein</fullName>
    </submittedName>
</protein>
<dbReference type="AlphaFoldDB" id="A0A1Y1UCV5"/>
<dbReference type="RefSeq" id="XP_021870009.1">
    <property type="nucleotide sequence ID" value="XM_022013487.1"/>
</dbReference>
<feature type="domain" description="Zn(2)-C6 fungal-type" evidence="5">
    <location>
        <begin position="38"/>
        <end position="67"/>
    </location>
</feature>
<dbReference type="CDD" id="cd00067">
    <property type="entry name" value="GAL4"/>
    <property type="match status" value="1"/>
</dbReference>
<dbReference type="GO" id="GO:0000981">
    <property type="term" value="F:DNA-binding transcription factor activity, RNA polymerase II-specific"/>
    <property type="evidence" value="ECO:0007669"/>
    <property type="project" value="InterPro"/>
</dbReference>
<dbReference type="GO" id="GO:0008270">
    <property type="term" value="F:zinc ion binding"/>
    <property type="evidence" value="ECO:0007669"/>
    <property type="project" value="InterPro"/>
</dbReference>
<dbReference type="PROSITE" id="PS50048">
    <property type="entry name" value="ZN2_CY6_FUNGAL_2"/>
    <property type="match status" value="1"/>
</dbReference>
<dbReference type="CDD" id="cd12148">
    <property type="entry name" value="fungal_TF_MHR"/>
    <property type="match status" value="1"/>
</dbReference>
<keyword evidence="7" id="KW-1185">Reference proteome</keyword>
<dbReference type="Gene3D" id="4.10.240.10">
    <property type="entry name" value="Zn(2)-C6 fungal-type DNA-binding domain"/>
    <property type="match status" value="1"/>
</dbReference>
<dbReference type="SUPFAM" id="SSF57701">
    <property type="entry name" value="Zn2/Cys6 DNA-binding domain"/>
    <property type="match status" value="1"/>
</dbReference>
<keyword evidence="3" id="KW-0539">Nucleus</keyword>
<dbReference type="GO" id="GO:0005634">
    <property type="term" value="C:nucleus"/>
    <property type="evidence" value="ECO:0007669"/>
    <property type="project" value="UniProtKB-SubCell"/>
</dbReference>